<gene>
    <name evidence="1" type="ORF">OWV82_006418</name>
</gene>
<name>A0ACC1YIR2_MELAZ</name>
<dbReference type="Proteomes" id="UP001164539">
    <property type="component" value="Chromosome 3"/>
</dbReference>
<reference evidence="1 2" key="1">
    <citation type="journal article" date="2023" name="Science">
        <title>Complex scaffold remodeling in plant triterpene biosynthesis.</title>
        <authorList>
            <person name="De La Pena R."/>
            <person name="Hodgson H."/>
            <person name="Liu J.C."/>
            <person name="Stephenson M.J."/>
            <person name="Martin A.C."/>
            <person name="Owen C."/>
            <person name="Harkess A."/>
            <person name="Leebens-Mack J."/>
            <person name="Jimenez L.E."/>
            <person name="Osbourn A."/>
            <person name="Sattely E.S."/>
        </authorList>
    </citation>
    <scope>NUCLEOTIDE SEQUENCE [LARGE SCALE GENOMIC DNA]</scope>
    <source>
        <strain evidence="2">cv. JPN11</strain>
        <tissue evidence="1">Leaf</tissue>
    </source>
</reference>
<feature type="non-terminal residue" evidence="1">
    <location>
        <position position="103"/>
    </location>
</feature>
<evidence type="ECO:0000313" key="1">
    <source>
        <dbReference type="EMBL" id="KAJ4722998.1"/>
    </source>
</evidence>
<protein>
    <submittedName>
        <fullName evidence="1">Ankyrin repeat-containing protein</fullName>
    </submittedName>
</protein>
<proteinExistence type="predicted"/>
<keyword evidence="2" id="KW-1185">Reference proteome</keyword>
<organism evidence="1 2">
    <name type="scientific">Melia azedarach</name>
    <name type="common">Chinaberry tree</name>
    <dbReference type="NCBI Taxonomy" id="155640"/>
    <lineage>
        <taxon>Eukaryota</taxon>
        <taxon>Viridiplantae</taxon>
        <taxon>Streptophyta</taxon>
        <taxon>Embryophyta</taxon>
        <taxon>Tracheophyta</taxon>
        <taxon>Spermatophyta</taxon>
        <taxon>Magnoliopsida</taxon>
        <taxon>eudicotyledons</taxon>
        <taxon>Gunneridae</taxon>
        <taxon>Pentapetalae</taxon>
        <taxon>rosids</taxon>
        <taxon>malvids</taxon>
        <taxon>Sapindales</taxon>
        <taxon>Meliaceae</taxon>
        <taxon>Melia</taxon>
    </lineage>
</organism>
<sequence length="103" mass="11325">MEVNNLFENAMKGQWNKVVEAYEKNPMIQEAKITKSQDTALHIAVADGQTDIVLKLVETMGKNAPNILKIKNDRGNTALHLAAALGHVQMCHCMASKDPKLLA</sequence>
<evidence type="ECO:0000313" key="2">
    <source>
        <dbReference type="Proteomes" id="UP001164539"/>
    </source>
</evidence>
<dbReference type="EMBL" id="CM051396">
    <property type="protein sequence ID" value="KAJ4722998.1"/>
    <property type="molecule type" value="Genomic_DNA"/>
</dbReference>
<accession>A0ACC1YIR2</accession>
<comment type="caution">
    <text evidence="1">The sequence shown here is derived from an EMBL/GenBank/DDBJ whole genome shotgun (WGS) entry which is preliminary data.</text>
</comment>